<evidence type="ECO:0000313" key="10">
    <source>
        <dbReference type="Proteomes" id="UP001381693"/>
    </source>
</evidence>
<dbReference type="InterPro" id="IPR000917">
    <property type="entry name" value="Sulfatase_N"/>
</dbReference>
<feature type="compositionally biased region" description="Polar residues" evidence="7">
    <location>
        <begin position="355"/>
        <end position="378"/>
    </location>
</feature>
<dbReference type="PANTHER" id="PTHR10342">
    <property type="entry name" value="ARYLSULFATASE"/>
    <property type="match status" value="1"/>
</dbReference>
<name>A0AAN8ZT47_HALRR</name>
<protein>
    <recommendedName>
        <fullName evidence="8">Sulfatase N-terminal domain-containing protein</fullName>
    </recommendedName>
</protein>
<proteinExistence type="inferred from homology"/>
<organism evidence="9 10">
    <name type="scientific">Halocaridina rubra</name>
    <name type="common">Hawaiian red shrimp</name>
    <dbReference type="NCBI Taxonomy" id="373956"/>
    <lineage>
        <taxon>Eukaryota</taxon>
        <taxon>Metazoa</taxon>
        <taxon>Ecdysozoa</taxon>
        <taxon>Arthropoda</taxon>
        <taxon>Crustacea</taxon>
        <taxon>Multicrustacea</taxon>
        <taxon>Malacostraca</taxon>
        <taxon>Eumalacostraca</taxon>
        <taxon>Eucarida</taxon>
        <taxon>Decapoda</taxon>
        <taxon>Pleocyemata</taxon>
        <taxon>Caridea</taxon>
        <taxon>Atyoidea</taxon>
        <taxon>Atyidae</taxon>
        <taxon>Halocaridina</taxon>
    </lineage>
</organism>
<evidence type="ECO:0000256" key="3">
    <source>
        <dbReference type="ARBA" id="ARBA00022723"/>
    </source>
</evidence>
<evidence type="ECO:0000256" key="6">
    <source>
        <dbReference type="ARBA" id="ARBA00023180"/>
    </source>
</evidence>
<evidence type="ECO:0000259" key="8">
    <source>
        <dbReference type="Pfam" id="PF00884"/>
    </source>
</evidence>
<feature type="domain" description="Sulfatase N-terminal" evidence="8">
    <location>
        <begin position="2"/>
        <end position="350"/>
    </location>
</feature>
<dbReference type="GO" id="GO:0046872">
    <property type="term" value="F:metal ion binding"/>
    <property type="evidence" value="ECO:0007669"/>
    <property type="project" value="UniProtKB-KW"/>
</dbReference>
<keyword evidence="4" id="KW-0378">Hydrolase</keyword>
<dbReference type="InterPro" id="IPR017850">
    <property type="entry name" value="Alkaline_phosphatase_core_sf"/>
</dbReference>
<dbReference type="PROSITE" id="PS00149">
    <property type="entry name" value="SULFATASE_2"/>
    <property type="match status" value="1"/>
</dbReference>
<sequence>MAPNLLKLARKGVLLENHYVLPLCTPSRAALLTGDYPFRHGKQAGESSPLSPTGLNASLTLLPQRLRNLGYRTHLIGKWHLGYCSWDYTPTRRGFDSFYGFYLGSQTYYTQYKKLGHKKGSQAWRNRNEVNFQAELPIETNVPPLSESLKEEQLQQLRYDRRQHIKEPKSESNEVNGGRDFRLNETPLSNVSGIYSNDLYATRAEKLIRDHADSGANSPLFIMLSMQAVHGPVEVPLQYRRKYTSSTRNLARRTFLGMMSALDEVVGRVVNQLKESGLYRNSIIVFSTDNGGNIQAGGNNFPLRGNKGGVFEGGTRGVAFIHSPLLPKTGYKYTGLMHIVDWHDTLLHVARSGAKVSNGTNRGKSASLTGEENSSGAQESKDSMNMWPAIISNTKSPRHSFVYNVRKKPLRGAIRRRNWKLIVGDGGRYDGWVPPSDVIAGSNREMKTGRCCSTWHSSILNKPVMLFNLKDDPLETTDVSYLHPDVTATLKSLLGQYAAESRNPKMPREDPLGHPDFHGGFFSPGWCHAKS</sequence>
<dbReference type="Proteomes" id="UP001381693">
    <property type="component" value="Unassembled WGS sequence"/>
</dbReference>
<evidence type="ECO:0000256" key="4">
    <source>
        <dbReference type="ARBA" id="ARBA00022801"/>
    </source>
</evidence>
<accession>A0AAN8ZT47</accession>
<evidence type="ECO:0000256" key="7">
    <source>
        <dbReference type="SAM" id="MobiDB-lite"/>
    </source>
</evidence>
<feature type="region of interest" description="Disordered" evidence="7">
    <location>
        <begin position="355"/>
        <end position="383"/>
    </location>
</feature>
<evidence type="ECO:0000313" key="9">
    <source>
        <dbReference type="EMBL" id="KAK7067491.1"/>
    </source>
</evidence>
<dbReference type="AlphaFoldDB" id="A0AAN8ZT47"/>
<dbReference type="InterPro" id="IPR024607">
    <property type="entry name" value="Sulfatase_CS"/>
</dbReference>
<dbReference type="Gene3D" id="3.40.720.10">
    <property type="entry name" value="Alkaline Phosphatase, subunit A"/>
    <property type="match status" value="2"/>
</dbReference>
<comment type="similarity">
    <text evidence="2">Belongs to the sulfatase family.</text>
</comment>
<dbReference type="Gene3D" id="3.30.1120.10">
    <property type="match status" value="1"/>
</dbReference>
<dbReference type="SUPFAM" id="SSF53649">
    <property type="entry name" value="Alkaline phosphatase-like"/>
    <property type="match status" value="1"/>
</dbReference>
<keyword evidence="6" id="KW-0325">Glycoprotein</keyword>
<dbReference type="GO" id="GO:0008484">
    <property type="term" value="F:sulfuric ester hydrolase activity"/>
    <property type="evidence" value="ECO:0007669"/>
    <property type="project" value="InterPro"/>
</dbReference>
<evidence type="ECO:0000256" key="1">
    <source>
        <dbReference type="ARBA" id="ARBA00001913"/>
    </source>
</evidence>
<dbReference type="CDD" id="cd16029">
    <property type="entry name" value="4-S"/>
    <property type="match status" value="1"/>
</dbReference>
<dbReference type="PROSITE" id="PS00523">
    <property type="entry name" value="SULFATASE_1"/>
    <property type="match status" value="1"/>
</dbReference>
<gene>
    <name evidence="9" type="ORF">SK128_020465</name>
</gene>
<reference evidence="9 10" key="1">
    <citation type="submission" date="2023-11" db="EMBL/GenBank/DDBJ databases">
        <title>Halocaridina rubra genome assembly.</title>
        <authorList>
            <person name="Smith C."/>
        </authorList>
    </citation>
    <scope>NUCLEOTIDE SEQUENCE [LARGE SCALE GENOMIC DNA]</scope>
    <source>
        <strain evidence="9">EP-1</strain>
        <tissue evidence="9">Whole</tissue>
    </source>
</reference>
<keyword evidence="5" id="KW-0106">Calcium</keyword>
<comment type="caution">
    <text evidence="9">The sequence shown here is derived from an EMBL/GenBank/DDBJ whole genome shotgun (WGS) entry which is preliminary data.</text>
</comment>
<dbReference type="InterPro" id="IPR047115">
    <property type="entry name" value="ARSB"/>
</dbReference>
<dbReference type="Pfam" id="PF00884">
    <property type="entry name" value="Sulfatase"/>
    <property type="match status" value="1"/>
</dbReference>
<dbReference type="PANTHER" id="PTHR10342:SF274">
    <property type="entry name" value="ARYLSULFATASE B"/>
    <property type="match status" value="1"/>
</dbReference>
<dbReference type="EMBL" id="JAXCGZ010018198">
    <property type="protein sequence ID" value="KAK7067491.1"/>
    <property type="molecule type" value="Genomic_DNA"/>
</dbReference>
<evidence type="ECO:0000256" key="2">
    <source>
        <dbReference type="ARBA" id="ARBA00008779"/>
    </source>
</evidence>
<keyword evidence="3" id="KW-0479">Metal-binding</keyword>
<comment type="cofactor">
    <cofactor evidence="1">
        <name>Ca(2+)</name>
        <dbReference type="ChEBI" id="CHEBI:29108"/>
    </cofactor>
</comment>
<evidence type="ECO:0000256" key="5">
    <source>
        <dbReference type="ARBA" id="ARBA00022837"/>
    </source>
</evidence>
<keyword evidence="10" id="KW-1185">Reference proteome</keyword>